<comment type="caution">
    <text evidence="2">The sequence shown here is derived from an EMBL/GenBank/DDBJ whole genome shotgun (WGS) entry which is preliminary data.</text>
</comment>
<dbReference type="Gene3D" id="1.10.10.10">
    <property type="entry name" value="Winged helix-like DNA-binding domain superfamily/Winged helix DNA-binding domain"/>
    <property type="match status" value="1"/>
</dbReference>
<evidence type="ECO:0000313" key="2">
    <source>
        <dbReference type="EMBL" id="RZS73653.1"/>
    </source>
</evidence>
<feature type="region of interest" description="Disordered" evidence="1">
    <location>
        <begin position="257"/>
        <end position="280"/>
    </location>
</feature>
<protein>
    <submittedName>
        <fullName evidence="2">Helix-turn-helix protein</fullName>
    </submittedName>
</protein>
<name>A0A4Q7MXW4_9BURK</name>
<evidence type="ECO:0000256" key="1">
    <source>
        <dbReference type="SAM" id="MobiDB-lite"/>
    </source>
</evidence>
<organism evidence="2 3">
    <name type="scientific">Kerstersia gyiorum</name>
    <dbReference type="NCBI Taxonomy" id="206506"/>
    <lineage>
        <taxon>Bacteria</taxon>
        <taxon>Pseudomonadati</taxon>
        <taxon>Pseudomonadota</taxon>
        <taxon>Betaproteobacteria</taxon>
        <taxon>Burkholderiales</taxon>
        <taxon>Alcaligenaceae</taxon>
        <taxon>Kerstersia</taxon>
    </lineage>
</organism>
<sequence length="280" mass="30744">MFTRFEWALSLRIKPVEKLILLVLVKMTDTKGGCFPSIRLLAEQCCVSERTVQRTLKRFEANGWLKIEARWRDKNAGQTSNGYQLLVEPSENTPSENDPYPPVNLSPSLRQIVRGGVTQLCHRGGDIAVSPHELPTELSIEDVVPEQAVDNRRLRMPEPFNAGEAAEAAVLLQGITSDDAQLLLDEVAGAMHKPGTIKTTPMQFLRGLIKKHQKGDFRPYLGKQLSAHAASRDSAVAASKSADSSIATAHIEQITQMLRGRASKSVDRDSTGPPSDRPSA</sequence>
<proteinExistence type="predicted"/>
<gene>
    <name evidence="2" type="ORF">EV679_0853</name>
</gene>
<dbReference type="AlphaFoldDB" id="A0A4Q7MXW4"/>
<accession>A0A4Q7MXW4</accession>
<dbReference type="Proteomes" id="UP000292039">
    <property type="component" value="Unassembled WGS sequence"/>
</dbReference>
<dbReference type="EMBL" id="SGWZ01000001">
    <property type="protein sequence ID" value="RZS73653.1"/>
    <property type="molecule type" value="Genomic_DNA"/>
</dbReference>
<evidence type="ECO:0000313" key="3">
    <source>
        <dbReference type="Proteomes" id="UP000292039"/>
    </source>
</evidence>
<dbReference type="Pfam" id="PF13730">
    <property type="entry name" value="HTH_36"/>
    <property type="match status" value="1"/>
</dbReference>
<reference evidence="2 3" key="1">
    <citation type="submission" date="2019-02" db="EMBL/GenBank/DDBJ databases">
        <title>Genomic Encyclopedia of Type Strains, Phase IV (KMG-IV): sequencing the most valuable type-strain genomes for metagenomic binning, comparative biology and taxonomic classification.</title>
        <authorList>
            <person name="Goeker M."/>
        </authorList>
    </citation>
    <scope>NUCLEOTIDE SEQUENCE [LARGE SCALE GENOMIC DNA]</scope>
    <source>
        <strain evidence="2 3">DSM 16618</strain>
    </source>
</reference>
<dbReference type="InterPro" id="IPR036388">
    <property type="entry name" value="WH-like_DNA-bd_sf"/>
</dbReference>